<organism evidence="2">
    <name type="scientific">Anopheles funestus</name>
    <name type="common">African malaria mosquito</name>
    <dbReference type="NCBI Taxonomy" id="62324"/>
    <lineage>
        <taxon>Eukaryota</taxon>
        <taxon>Metazoa</taxon>
        <taxon>Ecdysozoa</taxon>
        <taxon>Arthropoda</taxon>
        <taxon>Hexapoda</taxon>
        <taxon>Insecta</taxon>
        <taxon>Pterygota</taxon>
        <taxon>Neoptera</taxon>
        <taxon>Endopterygota</taxon>
        <taxon>Diptera</taxon>
        <taxon>Nematocera</taxon>
        <taxon>Culicoidea</taxon>
        <taxon>Culicidae</taxon>
        <taxon>Anophelinae</taxon>
        <taxon>Anopheles</taxon>
    </lineage>
</organism>
<dbReference type="EnsemblMetazoa" id="AFUN015199-RA">
    <property type="protein sequence ID" value="AFUN015199-PA"/>
    <property type="gene ID" value="AFUN015199"/>
</dbReference>
<reference evidence="2" key="1">
    <citation type="submission" date="2020-05" db="UniProtKB">
        <authorList>
            <consortium name="EnsemblMetazoa"/>
        </authorList>
    </citation>
    <scope>IDENTIFICATION</scope>
    <source>
        <strain evidence="2">FUMOZ</strain>
    </source>
</reference>
<name>A0A182S480_ANOFN</name>
<proteinExistence type="predicted"/>
<feature type="compositionally biased region" description="Basic residues" evidence="1">
    <location>
        <begin position="170"/>
        <end position="179"/>
    </location>
</feature>
<feature type="region of interest" description="Disordered" evidence="1">
    <location>
        <begin position="151"/>
        <end position="204"/>
    </location>
</feature>
<dbReference type="AlphaFoldDB" id="A0A182S480"/>
<accession>A0A182S480</accession>
<protein>
    <submittedName>
        <fullName evidence="2">Uncharacterized protein</fullName>
    </submittedName>
</protein>
<dbReference type="VEuPathDB" id="VectorBase:AFUN015199"/>
<dbReference type="VEuPathDB" id="VectorBase:AFUN2_001489"/>
<evidence type="ECO:0000313" key="2">
    <source>
        <dbReference type="EnsemblMetazoa" id="AFUN015199-PA"/>
    </source>
</evidence>
<evidence type="ECO:0000256" key="1">
    <source>
        <dbReference type="SAM" id="MobiDB-lite"/>
    </source>
</evidence>
<sequence>MRLLWTVYSDQSLQCDLSPVLKYRLAQRTTALPQVTRTGGLSCGGTIRASGLQRLFNCVTSDNRPSEAPPAVTQFNTVQERVDDTSQYTPVEIVRADIKGSWSTYSDGTSLTVQNEKNRPNQREPVRSNPLGFIFPTLEQINEFNQWQRPYQSPTNFQRQPFLPGPQPPHLHHPLHHPLHQPSTIPSHHLHHDLRPKGNDFISP</sequence>